<dbReference type="Proteomes" id="UP000030564">
    <property type="component" value="Unassembled WGS sequence"/>
</dbReference>
<dbReference type="AlphaFoldDB" id="A0A0A6DA71"/>
<keyword evidence="1" id="KW-0472">Membrane</keyword>
<dbReference type="PANTHER" id="PTHR43685">
    <property type="entry name" value="GLYCOSYLTRANSFERASE"/>
    <property type="match status" value="1"/>
</dbReference>
<proteinExistence type="predicted"/>
<keyword evidence="3" id="KW-0808">Transferase</keyword>
<dbReference type="EMBL" id="JSFK01000016">
    <property type="protein sequence ID" value="KHA72110.1"/>
    <property type="molecule type" value="Genomic_DNA"/>
</dbReference>
<sequence length="306" mass="35628">MPVEHPKVAILLAAYNGTLWIEEQLNSILSQSAVDVTVFISIDPSTDGTEAWCDNYSIQHPRVLVLPSGSSFGGASRNFFRLIRDVDLESFDFVAFADQDDVWHMDKLQRAIYTIQTRHVDAYSSNVTAFWPNGKTHLLNKAQAQVEWDFLFEAAGPGCTYVMRKELADTLKVSMLENWQLLQKVSLHDWYFYAFARSHGFRWYIDPESSMDYRQHKRNQVGANKGLRPMIARCKTIHNGWWFNQVQLITNLVGQDKDPFVQTWLKMQRGHLIKLSFSAWQCRRRVRDKVFFFCICWIAAFIVRET</sequence>
<protein>
    <submittedName>
        <fullName evidence="3">Glycosyl transferase</fullName>
    </submittedName>
</protein>
<dbReference type="InterPro" id="IPR050834">
    <property type="entry name" value="Glycosyltransf_2"/>
</dbReference>
<dbReference type="PATRIC" id="fig|587753.9.peg.1547"/>
<keyword evidence="1" id="KW-0997">Cell inner membrane</keyword>
<reference evidence="3 4" key="1">
    <citation type="submission" date="2014-10" db="EMBL/GenBank/DDBJ databases">
        <title>Draft genome sequence of Pseudomonas chlororaphis EA105.</title>
        <authorList>
            <person name="McCully L.M."/>
            <person name="Bitzer A.S."/>
            <person name="Spence C."/>
            <person name="Bais H."/>
            <person name="Silby M.W."/>
        </authorList>
    </citation>
    <scope>NUCLEOTIDE SEQUENCE [LARGE SCALE GENOMIC DNA]</scope>
    <source>
        <strain evidence="3 4">EA105</strain>
    </source>
</reference>
<accession>A0A0A6DA71</accession>
<organism evidence="3 4">
    <name type="scientific">Pseudomonas chlororaphis</name>
    <dbReference type="NCBI Taxonomy" id="587753"/>
    <lineage>
        <taxon>Bacteria</taxon>
        <taxon>Pseudomonadati</taxon>
        <taxon>Pseudomonadota</taxon>
        <taxon>Gammaproteobacteria</taxon>
        <taxon>Pseudomonadales</taxon>
        <taxon>Pseudomonadaceae</taxon>
        <taxon>Pseudomonas</taxon>
    </lineage>
</organism>
<evidence type="ECO:0000256" key="1">
    <source>
        <dbReference type="ARBA" id="ARBA00022519"/>
    </source>
</evidence>
<dbReference type="InterPro" id="IPR001173">
    <property type="entry name" value="Glyco_trans_2-like"/>
</dbReference>
<dbReference type="InterPro" id="IPR029044">
    <property type="entry name" value="Nucleotide-diphossugar_trans"/>
</dbReference>
<name>A0A0A6DA71_9PSED</name>
<evidence type="ECO:0000313" key="3">
    <source>
        <dbReference type="EMBL" id="KHA72110.1"/>
    </source>
</evidence>
<keyword evidence="1" id="KW-1003">Cell membrane</keyword>
<dbReference type="OrthoDB" id="9802649at2"/>
<comment type="caution">
    <text evidence="3">The sequence shown here is derived from an EMBL/GenBank/DDBJ whole genome shotgun (WGS) entry which is preliminary data.</text>
</comment>
<dbReference type="SUPFAM" id="SSF53448">
    <property type="entry name" value="Nucleotide-diphospho-sugar transferases"/>
    <property type="match status" value="1"/>
</dbReference>
<evidence type="ECO:0000313" key="4">
    <source>
        <dbReference type="Proteomes" id="UP000030564"/>
    </source>
</evidence>
<dbReference type="GO" id="GO:0016740">
    <property type="term" value="F:transferase activity"/>
    <property type="evidence" value="ECO:0007669"/>
    <property type="project" value="UniProtKB-KW"/>
</dbReference>
<gene>
    <name evidence="3" type="ORF">NZ35_17170</name>
</gene>
<feature type="domain" description="Glycosyltransferase 2-like" evidence="2">
    <location>
        <begin position="10"/>
        <end position="140"/>
    </location>
</feature>
<dbReference type="Gene3D" id="3.90.550.10">
    <property type="entry name" value="Spore Coat Polysaccharide Biosynthesis Protein SpsA, Chain A"/>
    <property type="match status" value="1"/>
</dbReference>
<dbReference type="Pfam" id="PF00535">
    <property type="entry name" value="Glycos_transf_2"/>
    <property type="match status" value="1"/>
</dbReference>
<evidence type="ECO:0000259" key="2">
    <source>
        <dbReference type="Pfam" id="PF00535"/>
    </source>
</evidence>
<dbReference type="PANTHER" id="PTHR43685:SF2">
    <property type="entry name" value="GLYCOSYLTRANSFERASE 2-LIKE DOMAIN-CONTAINING PROTEIN"/>
    <property type="match status" value="1"/>
</dbReference>